<accession>A0A1I7X915</accession>
<keyword evidence="3 5" id="KW-1133">Transmembrane helix</keyword>
<keyword evidence="2 5" id="KW-0812">Transmembrane</keyword>
<sequence length="727" mass="83071">MNKNGAVRDVICSLFSGDLQRREEVQSRRFCWFLLLLKGFMQGTPTHSNQKFRWRNCYGLESIWRYGTDRLAFVSTKINKIRSTKTWLDDNDMATMEWPSRSSDLNPMKNLWFETVKDLQSVISRVWSEVDKNAIVPLFIGGTSIIVQILATISGHDDENKCIIFGMLLCQVPFLKALSTFYFVIVDMDRLRRSPSIDRFFHRRQSFTRPPVRNINSPKLTAEEADALTSPFLPYRTRYTYAFSKSYNADLPDSWEVPNLVTNQLEIASPCNESFLLHSSKTLPKQSFDNPSNDEAMAAGMSRGINNANSGISSLNVIRRKQNEREIYGLRSRLVMGELTDTDSEDDSTESVNFVIDPLVTKPLGTTPRPPRVTLKRNLAQEYTSMQKRNTIWQYYVVNGQHSAINGFTVSEVTEKVGSYASNVLDNEWVNVVKKWAYSLWLKFKDVLFSFYANLSNRISIILSYWSRIGSAKEMHVLTPENLNPHGRKAVEPNLIVDNAKHSSNDMASPVQCPGPVDQEKLVQEISAKVSGEMDTKMRTLEKSYHKIIEEINNKRTNVEIDQTQLETLIRDAIYQYDADKTGLFDYALESAGASIISTRCSESYNTHSRLEKIWNIPLWYSSYGPRTVIQRNSKTLFPGECWSFKSGIGYLTIDLSHAINISSVSYEHIGPDQAPDGNRSSAPQLFKLWAYKSENDLSTRVLLGTFKYNLDSHPLQFFLIKLVLNL</sequence>
<dbReference type="GO" id="GO:0043495">
    <property type="term" value="F:protein-membrane adaptor activity"/>
    <property type="evidence" value="ECO:0007669"/>
    <property type="project" value="TreeGrafter"/>
</dbReference>
<proteinExistence type="predicted"/>
<evidence type="ECO:0000313" key="7">
    <source>
        <dbReference type="Proteomes" id="UP000095283"/>
    </source>
</evidence>
<dbReference type="GO" id="GO:0034993">
    <property type="term" value="C:meiotic nuclear membrane microtubule tethering complex"/>
    <property type="evidence" value="ECO:0007669"/>
    <property type="project" value="TreeGrafter"/>
</dbReference>
<dbReference type="InterPro" id="IPR045119">
    <property type="entry name" value="SUN1-5"/>
</dbReference>
<dbReference type="AlphaFoldDB" id="A0A1I7X915"/>
<feature type="transmembrane region" description="Helical" evidence="5">
    <location>
        <begin position="134"/>
        <end position="151"/>
    </location>
</feature>
<dbReference type="Gene3D" id="3.30.420.10">
    <property type="entry name" value="Ribonuclease H-like superfamily/Ribonuclease H"/>
    <property type="match status" value="1"/>
</dbReference>
<evidence type="ECO:0000256" key="1">
    <source>
        <dbReference type="ARBA" id="ARBA00004370"/>
    </source>
</evidence>
<dbReference type="PROSITE" id="PS51469">
    <property type="entry name" value="SUN"/>
    <property type="match status" value="1"/>
</dbReference>
<evidence type="ECO:0000256" key="4">
    <source>
        <dbReference type="ARBA" id="ARBA00023136"/>
    </source>
</evidence>
<dbReference type="PANTHER" id="PTHR12911">
    <property type="entry name" value="SAD1/UNC-84-LIKE PROTEIN-RELATED"/>
    <property type="match status" value="1"/>
</dbReference>
<evidence type="ECO:0000259" key="6">
    <source>
        <dbReference type="PROSITE" id="PS51469"/>
    </source>
</evidence>
<dbReference type="PANTHER" id="PTHR12911:SF8">
    <property type="entry name" value="KLAROID PROTEIN-RELATED"/>
    <property type="match status" value="1"/>
</dbReference>
<evidence type="ECO:0000256" key="5">
    <source>
        <dbReference type="SAM" id="Phobius"/>
    </source>
</evidence>
<dbReference type="InterPro" id="IPR036397">
    <property type="entry name" value="RNaseH_sf"/>
</dbReference>
<feature type="transmembrane region" description="Helical" evidence="5">
    <location>
        <begin position="163"/>
        <end position="185"/>
    </location>
</feature>
<dbReference type="InterPro" id="IPR012919">
    <property type="entry name" value="SUN_dom"/>
</dbReference>
<feature type="domain" description="SUN" evidence="6">
    <location>
        <begin position="593"/>
        <end position="727"/>
    </location>
</feature>
<dbReference type="Gene3D" id="2.60.120.260">
    <property type="entry name" value="Galactose-binding domain-like"/>
    <property type="match status" value="1"/>
</dbReference>
<dbReference type="GO" id="GO:0003676">
    <property type="term" value="F:nucleic acid binding"/>
    <property type="evidence" value="ECO:0007669"/>
    <property type="project" value="InterPro"/>
</dbReference>
<keyword evidence="4 5" id="KW-0472">Membrane</keyword>
<evidence type="ECO:0000256" key="2">
    <source>
        <dbReference type="ARBA" id="ARBA00022692"/>
    </source>
</evidence>
<organism evidence="7 8">
    <name type="scientific">Heterorhabditis bacteriophora</name>
    <name type="common">Entomopathogenic nematode worm</name>
    <dbReference type="NCBI Taxonomy" id="37862"/>
    <lineage>
        <taxon>Eukaryota</taxon>
        <taxon>Metazoa</taxon>
        <taxon>Ecdysozoa</taxon>
        <taxon>Nematoda</taxon>
        <taxon>Chromadorea</taxon>
        <taxon>Rhabditida</taxon>
        <taxon>Rhabditina</taxon>
        <taxon>Rhabditomorpha</taxon>
        <taxon>Strongyloidea</taxon>
        <taxon>Heterorhabditidae</taxon>
        <taxon>Heterorhabditis</taxon>
    </lineage>
</organism>
<reference evidence="8" key="1">
    <citation type="submission" date="2016-11" db="UniProtKB">
        <authorList>
            <consortium name="WormBaseParasite"/>
        </authorList>
    </citation>
    <scope>IDENTIFICATION</scope>
</reference>
<comment type="subcellular location">
    <subcellularLocation>
        <location evidence="1">Membrane</location>
    </subcellularLocation>
</comment>
<protein>
    <submittedName>
        <fullName evidence="8">SUN domain-containing protein</fullName>
    </submittedName>
</protein>
<name>A0A1I7X915_HETBA</name>
<keyword evidence="7" id="KW-1185">Reference proteome</keyword>
<dbReference type="Pfam" id="PF07738">
    <property type="entry name" value="Sad1_UNC"/>
    <property type="match status" value="1"/>
</dbReference>
<evidence type="ECO:0000313" key="8">
    <source>
        <dbReference type="WBParaSite" id="Hba_13887"/>
    </source>
</evidence>
<evidence type="ECO:0000256" key="3">
    <source>
        <dbReference type="ARBA" id="ARBA00022989"/>
    </source>
</evidence>
<dbReference type="Proteomes" id="UP000095283">
    <property type="component" value="Unplaced"/>
</dbReference>
<dbReference type="WBParaSite" id="Hba_13887">
    <property type="protein sequence ID" value="Hba_13887"/>
    <property type="gene ID" value="Hba_13887"/>
</dbReference>